<dbReference type="AlphaFoldDB" id="A0A9P4U5G3"/>
<evidence type="ECO:0000313" key="4">
    <source>
        <dbReference type="Proteomes" id="UP000799764"/>
    </source>
</evidence>
<protein>
    <submittedName>
        <fullName evidence="3">Alpha/beta-hydrolase</fullName>
    </submittedName>
</protein>
<accession>A0A9P4U5G3</accession>
<dbReference type="SUPFAM" id="SSF53474">
    <property type="entry name" value="alpha/beta-Hydrolases"/>
    <property type="match status" value="1"/>
</dbReference>
<feature type="region of interest" description="Disordered" evidence="1">
    <location>
        <begin position="1"/>
        <end position="27"/>
    </location>
</feature>
<proteinExistence type="predicted"/>
<dbReference type="Pfam" id="PF00561">
    <property type="entry name" value="Abhydrolase_1"/>
    <property type="match status" value="1"/>
</dbReference>
<gene>
    <name evidence="3" type="ORF">P171DRAFT_177343</name>
</gene>
<name>A0A9P4U5G3_9PLEO</name>
<evidence type="ECO:0000259" key="2">
    <source>
        <dbReference type="Pfam" id="PF00561"/>
    </source>
</evidence>
<feature type="domain" description="AB hydrolase-1" evidence="2">
    <location>
        <begin position="73"/>
        <end position="176"/>
    </location>
</feature>
<dbReference type="GO" id="GO:0046464">
    <property type="term" value="P:acylglycerol catabolic process"/>
    <property type="evidence" value="ECO:0007669"/>
    <property type="project" value="TreeGrafter"/>
</dbReference>
<dbReference type="PANTHER" id="PTHR43798:SF5">
    <property type="entry name" value="MONOACYLGLYCEROL LIPASE ABHD6"/>
    <property type="match status" value="1"/>
</dbReference>
<reference evidence="3" key="1">
    <citation type="journal article" date="2020" name="Stud. Mycol.">
        <title>101 Dothideomycetes genomes: a test case for predicting lifestyles and emergence of pathogens.</title>
        <authorList>
            <person name="Haridas S."/>
            <person name="Albert R."/>
            <person name="Binder M."/>
            <person name="Bloem J."/>
            <person name="Labutti K."/>
            <person name="Salamov A."/>
            <person name="Andreopoulos B."/>
            <person name="Baker S."/>
            <person name="Barry K."/>
            <person name="Bills G."/>
            <person name="Bluhm B."/>
            <person name="Cannon C."/>
            <person name="Castanera R."/>
            <person name="Culley D."/>
            <person name="Daum C."/>
            <person name="Ezra D."/>
            <person name="Gonzalez J."/>
            <person name="Henrissat B."/>
            <person name="Kuo A."/>
            <person name="Liang C."/>
            <person name="Lipzen A."/>
            <person name="Lutzoni F."/>
            <person name="Magnuson J."/>
            <person name="Mondo S."/>
            <person name="Nolan M."/>
            <person name="Ohm R."/>
            <person name="Pangilinan J."/>
            <person name="Park H.-J."/>
            <person name="Ramirez L."/>
            <person name="Alfaro M."/>
            <person name="Sun H."/>
            <person name="Tritt A."/>
            <person name="Yoshinaga Y."/>
            <person name="Zwiers L.-H."/>
            <person name="Turgeon B."/>
            <person name="Goodwin S."/>
            <person name="Spatafora J."/>
            <person name="Crous P."/>
            <person name="Grigoriev I."/>
        </authorList>
    </citation>
    <scope>NUCLEOTIDE SEQUENCE</scope>
    <source>
        <strain evidence="3">CBS 690.94</strain>
    </source>
</reference>
<dbReference type="GO" id="GO:0016020">
    <property type="term" value="C:membrane"/>
    <property type="evidence" value="ECO:0007669"/>
    <property type="project" value="TreeGrafter"/>
</dbReference>
<dbReference type="Proteomes" id="UP000799764">
    <property type="component" value="Unassembled WGS sequence"/>
</dbReference>
<dbReference type="GO" id="GO:0047372">
    <property type="term" value="F:monoacylglycerol lipase activity"/>
    <property type="evidence" value="ECO:0007669"/>
    <property type="project" value="TreeGrafter"/>
</dbReference>
<organism evidence="3 4">
    <name type="scientific">Karstenula rhodostoma CBS 690.94</name>
    <dbReference type="NCBI Taxonomy" id="1392251"/>
    <lineage>
        <taxon>Eukaryota</taxon>
        <taxon>Fungi</taxon>
        <taxon>Dikarya</taxon>
        <taxon>Ascomycota</taxon>
        <taxon>Pezizomycotina</taxon>
        <taxon>Dothideomycetes</taxon>
        <taxon>Pleosporomycetidae</taxon>
        <taxon>Pleosporales</taxon>
        <taxon>Massarineae</taxon>
        <taxon>Didymosphaeriaceae</taxon>
        <taxon>Karstenula</taxon>
    </lineage>
</organism>
<dbReference type="InterPro" id="IPR029058">
    <property type="entry name" value="AB_hydrolase_fold"/>
</dbReference>
<dbReference type="InterPro" id="IPR000073">
    <property type="entry name" value="AB_hydrolase_1"/>
</dbReference>
<sequence length="331" mass="35193">MSLSPTDVVLPRPGQKSVEVKPPIPGPTESAFTDTFGSLLPPAKYLQTENGKAAYYEILPSTPATSLTTLDRVLLIHGVQTPALGLLPLVRALQKAFPQTHFVLFDHWGHGLSDTPFLPHEPSLFHGLIDALLDQLNWPTVHIIGYSFGGTLTPAYVVSHSTKVKSFTLVAPAGLMRLSYLSAEEQGHMRGGGDEDAARKWVHSWLEGGGELIVPGNWEESVSKGEIVAPAIKRWQLQKHAGHSASVVGILRDGGVFDNHDAFAEVARTGIPSLAVLGELDGIVDAQTLGDVGITNVEVVSGAGHGVVRGNVPEVAAAITAFWNKIGPNGN</sequence>
<keyword evidence="4" id="KW-1185">Reference proteome</keyword>
<dbReference type="InterPro" id="IPR050266">
    <property type="entry name" value="AB_hydrolase_sf"/>
</dbReference>
<comment type="caution">
    <text evidence="3">The sequence shown here is derived from an EMBL/GenBank/DDBJ whole genome shotgun (WGS) entry which is preliminary data.</text>
</comment>
<dbReference type="Gene3D" id="3.40.50.1820">
    <property type="entry name" value="alpha/beta hydrolase"/>
    <property type="match status" value="1"/>
</dbReference>
<dbReference type="OrthoDB" id="408373at2759"/>
<evidence type="ECO:0000256" key="1">
    <source>
        <dbReference type="SAM" id="MobiDB-lite"/>
    </source>
</evidence>
<evidence type="ECO:0000313" key="3">
    <source>
        <dbReference type="EMBL" id="KAF2437975.1"/>
    </source>
</evidence>
<dbReference type="PANTHER" id="PTHR43798">
    <property type="entry name" value="MONOACYLGLYCEROL LIPASE"/>
    <property type="match status" value="1"/>
</dbReference>
<dbReference type="EMBL" id="MU001514">
    <property type="protein sequence ID" value="KAF2437975.1"/>
    <property type="molecule type" value="Genomic_DNA"/>
</dbReference>